<dbReference type="InterPro" id="IPR006597">
    <property type="entry name" value="Sel1-like"/>
</dbReference>
<evidence type="ECO:0000256" key="2">
    <source>
        <dbReference type="ARBA" id="ARBA00004613"/>
    </source>
</evidence>
<comment type="similarity">
    <text evidence="3">Belongs to the hcp beta-lactamase family.</text>
</comment>
<comment type="subcellular location">
    <subcellularLocation>
        <location evidence="2">Secreted</location>
    </subcellularLocation>
</comment>
<keyword evidence="7" id="KW-0378">Hydrolase</keyword>
<evidence type="ECO:0000313" key="13">
    <source>
        <dbReference type="Proteomes" id="UP000789803"/>
    </source>
</evidence>
<gene>
    <name evidence="12" type="ORF">LMG7974_00349</name>
</gene>
<keyword evidence="6" id="KW-0677">Repeat</keyword>
<keyword evidence="5" id="KW-0964">Secreted</keyword>
<keyword evidence="9" id="KW-1015">Disulfide bond</keyword>
<evidence type="ECO:0000256" key="6">
    <source>
        <dbReference type="ARBA" id="ARBA00022737"/>
    </source>
</evidence>
<feature type="repeat" description="TPR" evidence="11">
    <location>
        <begin position="69"/>
        <end position="102"/>
    </location>
</feature>
<dbReference type="EMBL" id="CAJHOF010000002">
    <property type="protein sequence ID" value="CAD7287470.1"/>
    <property type="molecule type" value="Genomic_DNA"/>
</dbReference>
<dbReference type="SMART" id="SM00671">
    <property type="entry name" value="SEL1"/>
    <property type="match status" value="4"/>
</dbReference>
<evidence type="ECO:0000256" key="11">
    <source>
        <dbReference type="PROSITE-ProRule" id="PRU00339"/>
    </source>
</evidence>
<name>A0ABM8Q3T8_9BACT</name>
<reference evidence="12 13" key="1">
    <citation type="submission" date="2020-11" db="EMBL/GenBank/DDBJ databases">
        <authorList>
            <person name="Peeters C."/>
        </authorList>
    </citation>
    <scope>NUCLEOTIDE SEQUENCE [LARGE SCALE GENOMIC DNA]</scope>
    <source>
        <strain evidence="12 13">LMG 7974</strain>
    </source>
</reference>
<evidence type="ECO:0000256" key="8">
    <source>
        <dbReference type="ARBA" id="ARBA00022803"/>
    </source>
</evidence>
<proteinExistence type="inferred from homology"/>
<evidence type="ECO:0000256" key="1">
    <source>
        <dbReference type="ARBA" id="ARBA00001526"/>
    </source>
</evidence>
<dbReference type="InterPro" id="IPR011990">
    <property type="entry name" value="TPR-like_helical_dom_sf"/>
</dbReference>
<dbReference type="PANTHER" id="PTHR13891:SF1">
    <property type="entry name" value="CYTOCHROME C OXIDASE ASSEMBLY FACTOR 7"/>
    <property type="match status" value="1"/>
</dbReference>
<comment type="caution">
    <text evidence="12">The sequence shown here is derived from an EMBL/GenBank/DDBJ whole genome shotgun (WGS) entry which is preliminary data.</text>
</comment>
<evidence type="ECO:0000256" key="5">
    <source>
        <dbReference type="ARBA" id="ARBA00022525"/>
    </source>
</evidence>
<dbReference type="SUPFAM" id="SSF81901">
    <property type="entry name" value="HCP-like"/>
    <property type="match status" value="1"/>
</dbReference>
<dbReference type="PANTHER" id="PTHR13891">
    <property type="entry name" value="CYTOCHROME C OXIDASE ASSEMBLY FACTOR 7"/>
    <property type="match status" value="1"/>
</dbReference>
<dbReference type="EC" id="3.5.2.6" evidence="4"/>
<comment type="catalytic activity">
    <reaction evidence="1">
        <text>a beta-lactam + H2O = a substituted beta-amino acid</text>
        <dbReference type="Rhea" id="RHEA:20401"/>
        <dbReference type="ChEBI" id="CHEBI:15377"/>
        <dbReference type="ChEBI" id="CHEBI:35627"/>
        <dbReference type="ChEBI" id="CHEBI:140347"/>
        <dbReference type="EC" id="3.5.2.6"/>
    </reaction>
</comment>
<evidence type="ECO:0000256" key="3">
    <source>
        <dbReference type="ARBA" id="ARBA00008486"/>
    </source>
</evidence>
<organism evidence="12 13">
    <name type="scientific">Campylobacter majalis</name>
    <dbReference type="NCBI Taxonomy" id="2790656"/>
    <lineage>
        <taxon>Bacteria</taxon>
        <taxon>Pseudomonadati</taxon>
        <taxon>Campylobacterota</taxon>
        <taxon>Epsilonproteobacteria</taxon>
        <taxon>Campylobacterales</taxon>
        <taxon>Campylobacteraceae</taxon>
        <taxon>Campylobacter</taxon>
    </lineage>
</organism>
<evidence type="ECO:0000256" key="10">
    <source>
        <dbReference type="ARBA" id="ARBA00023251"/>
    </source>
</evidence>
<protein>
    <recommendedName>
        <fullName evidence="4">beta-lactamase</fullName>
        <ecNumber evidence="4">3.5.2.6</ecNumber>
    </recommendedName>
</protein>
<keyword evidence="8 11" id="KW-0802">TPR repeat</keyword>
<evidence type="ECO:0000313" key="12">
    <source>
        <dbReference type="EMBL" id="CAD7287470.1"/>
    </source>
</evidence>
<accession>A0ABM8Q3T8</accession>
<keyword evidence="13" id="KW-1185">Reference proteome</keyword>
<evidence type="ECO:0000256" key="4">
    <source>
        <dbReference type="ARBA" id="ARBA00012865"/>
    </source>
</evidence>
<evidence type="ECO:0000256" key="7">
    <source>
        <dbReference type="ARBA" id="ARBA00022801"/>
    </source>
</evidence>
<dbReference type="Pfam" id="PF08238">
    <property type="entry name" value="Sel1"/>
    <property type="match status" value="4"/>
</dbReference>
<dbReference type="InterPro" id="IPR040239">
    <property type="entry name" value="HcpB-like"/>
</dbReference>
<dbReference type="PROSITE" id="PS51257">
    <property type="entry name" value="PROKAR_LIPOPROTEIN"/>
    <property type="match status" value="1"/>
</dbReference>
<dbReference type="Proteomes" id="UP000789803">
    <property type="component" value="Unassembled WGS sequence"/>
</dbReference>
<dbReference type="RefSeq" id="WP_229932165.1">
    <property type="nucleotide sequence ID" value="NZ_CAJHOF010000002.1"/>
</dbReference>
<sequence length="225" mass="24794">MYKNYILIALFAFILAGCISSKKPIYDYTKPKIDTEKQVKIEPKPDSGNTQVILSAIDILHSKCEFGDSNACNDLGATYEQIGEYENAMKFYTRACDNSIEIGCANMGMMYEKGLGVSKNPAKALDIYKTSCNNGGALGCYNLATAYRKGEIVAQDYAIAHSAYTSACEKEDVPSCANIGSMYELGHGVQKDEVKAYNIYKVACFRGFNKACPHMKRLGDKLNIK</sequence>
<dbReference type="InterPro" id="IPR019734">
    <property type="entry name" value="TPR_rpt"/>
</dbReference>
<evidence type="ECO:0000256" key="9">
    <source>
        <dbReference type="ARBA" id="ARBA00023157"/>
    </source>
</evidence>
<dbReference type="Gene3D" id="1.25.40.10">
    <property type="entry name" value="Tetratricopeptide repeat domain"/>
    <property type="match status" value="1"/>
</dbReference>
<keyword evidence="10" id="KW-0046">Antibiotic resistance</keyword>
<dbReference type="PROSITE" id="PS50005">
    <property type="entry name" value="TPR"/>
    <property type="match status" value="1"/>
</dbReference>